<evidence type="ECO:0000256" key="5">
    <source>
        <dbReference type="ARBA" id="ARBA00022729"/>
    </source>
</evidence>
<evidence type="ECO:0000313" key="18">
    <source>
        <dbReference type="Proteomes" id="UP000037029"/>
    </source>
</evidence>
<dbReference type="GO" id="GO:0009279">
    <property type="term" value="C:cell outer membrane"/>
    <property type="evidence" value="ECO:0007669"/>
    <property type="project" value="UniProtKB-SubCell"/>
</dbReference>
<dbReference type="EMBL" id="CP047218">
    <property type="protein sequence ID" value="QHD70493.1"/>
    <property type="molecule type" value="Genomic_DNA"/>
</dbReference>
<evidence type="ECO:0000256" key="12">
    <source>
        <dbReference type="RuleBase" id="RU003357"/>
    </source>
</evidence>
<feature type="domain" description="TonB-dependent receptor-like beta-barrel" evidence="14">
    <location>
        <begin position="435"/>
        <end position="976"/>
    </location>
</feature>
<dbReference type="Proteomes" id="UP000464086">
    <property type="component" value="Chromosome"/>
</dbReference>
<evidence type="ECO:0000256" key="2">
    <source>
        <dbReference type="ARBA" id="ARBA00022448"/>
    </source>
</evidence>
<comment type="subcellular location">
    <subcellularLocation>
        <location evidence="1 9">Cell outer membrane</location>
        <topology evidence="1 9">Multi-pass membrane protein</topology>
    </subcellularLocation>
</comment>
<dbReference type="Pfam" id="PF07715">
    <property type="entry name" value="Plug"/>
    <property type="match status" value="1"/>
</dbReference>
<evidence type="ECO:0000313" key="17">
    <source>
        <dbReference type="EMBL" id="QHD70493.1"/>
    </source>
</evidence>
<keyword evidence="4 9" id="KW-0812">Transmembrane</keyword>
<dbReference type="PROSITE" id="PS00430">
    <property type="entry name" value="TONB_DEPENDENT_REC_1"/>
    <property type="match status" value="1"/>
</dbReference>
<evidence type="ECO:0000259" key="15">
    <source>
        <dbReference type="Pfam" id="PF07715"/>
    </source>
</evidence>
<dbReference type="Gene3D" id="2.170.130.10">
    <property type="entry name" value="TonB-dependent receptor, plug domain"/>
    <property type="match status" value="1"/>
</dbReference>
<evidence type="ECO:0000256" key="4">
    <source>
        <dbReference type="ARBA" id="ARBA00022692"/>
    </source>
</evidence>
<dbReference type="SUPFAM" id="SSF56935">
    <property type="entry name" value="Porins"/>
    <property type="match status" value="1"/>
</dbReference>
<dbReference type="InterPro" id="IPR010917">
    <property type="entry name" value="TonB_rcpt_CS"/>
</dbReference>
<accession>A0A0J9D5J5</accession>
<keyword evidence="5 13" id="KW-0732">Signal</keyword>
<evidence type="ECO:0000256" key="11">
    <source>
        <dbReference type="PROSITE-ProRule" id="PRU10144"/>
    </source>
</evidence>
<keyword evidence="2 9" id="KW-0813">Transport</keyword>
<keyword evidence="16" id="KW-0675">Receptor</keyword>
<dbReference type="Gene3D" id="2.40.170.20">
    <property type="entry name" value="TonB-dependent receptor, beta-barrel domain"/>
    <property type="match status" value="1"/>
</dbReference>
<evidence type="ECO:0000256" key="8">
    <source>
        <dbReference type="ARBA" id="ARBA00023237"/>
    </source>
</evidence>
<name>A0A0J9D5J5_SPHYA</name>
<dbReference type="PANTHER" id="PTHR47234">
    <property type="match status" value="1"/>
</dbReference>
<comment type="similarity">
    <text evidence="9 12">Belongs to the TonB-dependent receptor family.</text>
</comment>
<evidence type="ECO:0000256" key="1">
    <source>
        <dbReference type="ARBA" id="ARBA00004571"/>
    </source>
</evidence>
<dbReference type="PANTHER" id="PTHR47234:SF2">
    <property type="entry name" value="TONB-DEPENDENT RECEPTOR"/>
    <property type="match status" value="1"/>
</dbReference>
<dbReference type="InterPro" id="IPR000531">
    <property type="entry name" value="Beta-barrel_TonB"/>
</dbReference>
<evidence type="ECO:0000256" key="6">
    <source>
        <dbReference type="ARBA" id="ARBA00023077"/>
    </source>
</evidence>
<evidence type="ECO:0000256" key="7">
    <source>
        <dbReference type="ARBA" id="ARBA00023136"/>
    </source>
</evidence>
<dbReference type="InterPro" id="IPR010916">
    <property type="entry name" value="TonB_box_CS"/>
</dbReference>
<evidence type="ECO:0000313" key="16">
    <source>
        <dbReference type="EMBL" id="ATP17507.1"/>
    </source>
</evidence>
<dbReference type="PROSITE" id="PS52016">
    <property type="entry name" value="TONB_DEPENDENT_REC_3"/>
    <property type="match status" value="1"/>
</dbReference>
<keyword evidence="7 9" id="KW-0472">Membrane</keyword>
<evidence type="ECO:0000313" key="19">
    <source>
        <dbReference type="Proteomes" id="UP000464086"/>
    </source>
</evidence>
<feature type="short sequence motif" description="TonB C-terminal box" evidence="11">
    <location>
        <begin position="1001"/>
        <end position="1018"/>
    </location>
</feature>
<reference evidence="17 19" key="2">
    <citation type="submission" date="2019-12" db="EMBL/GenBank/DDBJ databases">
        <title>Functional and genomic insights into the Sphingobium yanoikuyae YC-JY1, a bacterium efficiently degrading bisphenol A.</title>
        <authorList>
            <person name="Jia Y."/>
            <person name="Li X."/>
            <person name="Wang J."/>
            <person name="Eltoukhy A."/>
            <person name="Lamraoui I."/>
            <person name="Yan Y."/>
        </authorList>
    </citation>
    <scope>NUCLEOTIDE SEQUENCE [LARGE SCALE GENOMIC DNA]</scope>
    <source>
        <strain evidence="17 19">YC-JY1</strain>
    </source>
</reference>
<proteinExistence type="inferred from homology"/>
<dbReference type="AlphaFoldDB" id="A0A0J9D5J5"/>
<dbReference type="InterPro" id="IPR037066">
    <property type="entry name" value="Plug_dom_sf"/>
</dbReference>
<reference evidence="16 18" key="1">
    <citation type="submission" date="2017-04" db="EMBL/GenBank/DDBJ databases">
        <title>Characterization, genome and methylation analysis of a phthalic acid esters degrading strain Sphingobium yanoikuyae SHJ.</title>
        <authorList>
            <person name="Feng L."/>
        </authorList>
    </citation>
    <scope>NUCLEOTIDE SEQUENCE [LARGE SCALE GENOMIC DNA]</scope>
    <source>
        <strain evidence="16 18">SHJ</strain>
    </source>
</reference>
<evidence type="ECO:0000256" key="3">
    <source>
        <dbReference type="ARBA" id="ARBA00022452"/>
    </source>
</evidence>
<feature type="signal peptide" evidence="13">
    <location>
        <begin position="1"/>
        <end position="27"/>
    </location>
</feature>
<feature type="domain" description="TonB-dependent receptor plug" evidence="15">
    <location>
        <begin position="60"/>
        <end position="167"/>
    </location>
</feature>
<keyword evidence="8 9" id="KW-0998">Cell outer membrane</keyword>
<organism evidence="16 18">
    <name type="scientific">Sphingobium yanoikuyae</name>
    <name type="common">Sphingomonas yanoikuyae</name>
    <dbReference type="NCBI Taxonomy" id="13690"/>
    <lineage>
        <taxon>Bacteria</taxon>
        <taxon>Pseudomonadati</taxon>
        <taxon>Pseudomonadota</taxon>
        <taxon>Alphaproteobacteria</taxon>
        <taxon>Sphingomonadales</taxon>
        <taxon>Sphingomonadaceae</taxon>
        <taxon>Sphingobium</taxon>
    </lineage>
</organism>
<dbReference type="PROSITE" id="PS01156">
    <property type="entry name" value="TONB_DEPENDENT_REC_2"/>
    <property type="match status" value="1"/>
</dbReference>
<evidence type="ECO:0000256" key="10">
    <source>
        <dbReference type="PROSITE-ProRule" id="PRU10143"/>
    </source>
</evidence>
<dbReference type="InterPro" id="IPR039426">
    <property type="entry name" value="TonB-dep_rcpt-like"/>
</dbReference>
<feature type="short sequence motif" description="TonB box" evidence="10">
    <location>
        <begin position="44"/>
        <end position="50"/>
    </location>
</feature>
<feature type="chain" id="PRO_5035992457" evidence="13">
    <location>
        <begin position="28"/>
        <end position="1018"/>
    </location>
</feature>
<keyword evidence="6 10" id="KW-0798">TonB box</keyword>
<protein>
    <submittedName>
        <fullName evidence="16">TonB-dependent receptor</fullName>
    </submittedName>
</protein>
<evidence type="ECO:0000256" key="13">
    <source>
        <dbReference type="SAM" id="SignalP"/>
    </source>
</evidence>
<gene>
    <name evidence="16" type="ORF">BV87_03280</name>
    <name evidence="17" type="ORF">GS397_21240</name>
</gene>
<dbReference type="RefSeq" id="WP_048936831.1">
    <property type="nucleotide sequence ID" value="NZ_CP020925.1"/>
</dbReference>
<dbReference type="Proteomes" id="UP000037029">
    <property type="component" value="Chromosome"/>
</dbReference>
<keyword evidence="3 9" id="KW-1134">Transmembrane beta strand</keyword>
<evidence type="ECO:0000256" key="9">
    <source>
        <dbReference type="PROSITE-ProRule" id="PRU01360"/>
    </source>
</evidence>
<dbReference type="EMBL" id="CP020925">
    <property type="protein sequence ID" value="ATP17507.1"/>
    <property type="molecule type" value="Genomic_DNA"/>
</dbReference>
<evidence type="ECO:0000259" key="14">
    <source>
        <dbReference type="Pfam" id="PF00593"/>
    </source>
</evidence>
<sequence length="1018" mass="106905">MKTFSKRALLRASAAPAILGASLIATAAFAQEAPQGAEAEATDTIVVTGSLIKNPNLERSTPVTATTSDQIELKQNNTAEEILREIPGVVPSIGSAVNNGNGGASLVDLRGLGSFRNIVLIDGSRLAPSGLAGQFDLNNIPLALVERVEVLTGGASTTYGADAISGVVNFITKSDFSGLEANVSNQLTEQGDGNYFRADVTLGANFDDGRGNVVFSVGYQQADPVYQGDRSFSQSSIDSFSGANGGSGTSTPSRFGGVNVGGLDSITTGCGGTGQVACTSVQGTRQLTADGGAFRPTSAFDAYNFNPFNIFQTPFKRFNMYGAGRYELSDAVEVYSRGVFSKNTVSTIIAPSGAFGIPVTFGLDNPFLTDAQRNAFCAFDVDPRAGYRPRFTQAECDARTGTVGSASASEFVAADMNGDGVIGEGEGFNSNPAVTVNRRATELGPRISDFTTTFFDYKIGARGGITDSISWDLSGAYGESEQIQTQKGYWLNSRVQQALLATSTTECVDDSNGCVPLNLFGPDGSITDAMNSFLNANSQVTTKTSLAQVKGVISGDFGVAVPFASDAVAFAVGGEYRKYTASQESDLLSQSGDLGGAGGAAPNINGGYDVYEAYGELVLPLVQDKPFFEDLTAEAGIRYSDYSVQGGSGYNTTTWKAGLNWTPVNGLKLRGNYSHAVRAPNISELFSPLNTVLTNLASDPCAGAAPTQDANLAAICVAQGATLAQIGSIINDPAGQVNTTTGGNLALGPEKSNSYTFGVVLQPSAVPGLAITVDYYNIKITGAITTPTPDDVIDACFGNVTAASASSEACTVIRRDPSTGGLYGLAANAPGLYQPLSNLGKLKTDGIDVSINYSKDIGFAKWALNANGNWTNSSTFQATPTSINRDCVGLYSANCASIQPEFQWSVRNTLSFGMADVSLLWRYIDGVKYEFGDAFVGELNGKQVDFNRIPAEHYFDLTGRFHASDEITFTLTVQNLLNNKPKVVGNTIGSTSYNSGNVYPSTYDALGRRYAVSAKFRF</sequence>
<dbReference type="InterPro" id="IPR036942">
    <property type="entry name" value="Beta-barrel_TonB_sf"/>
</dbReference>
<dbReference type="Pfam" id="PF00593">
    <property type="entry name" value="TonB_dep_Rec_b-barrel"/>
    <property type="match status" value="1"/>
</dbReference>
<dbReference type="InterPro" id="IPR012910">
    <property type="entry name" value="Plug_dom"/>
</dbReference>